<evidence type="ECO:0000313" key="3">
    <source>
        <dbReference type="EMBL" id="KAK0657958.1"/>
    </source>
</evidence>
<dbReference type="CDD" id="cd02440">
    <property type="entry name" value="AdoMet_MTases"/>
    <property type="match status" value="1"/>
</dbReference>
<dbReference type="PANTHER" id="PTHR42912">
    <property type="entry name" value="METHYLTRANSFERASE"/>
    <property type="match status" value="1"/>
</dbReference>
<keyword evidence="3" id="KW-0808">Transferase</keyword>
<accession>A0AA39YSR5</accession>
<dbReference type="EMBL" id="JAULSV010000001">
    <property type="protein sequence ID" value="KAK0657958.1"/>
    <property type="molecule type" value="Genomic_DNA"/>
</dbReference>
<dbReference type="AlphaFoldDB" id="A0AA39YSR5"/>
<comment type="caution">
    <text evidence="3">The sequence shown here is derived from an EMBL/GenBank/DDBJ whole genome shotgun (WGS) entry which is preliminary data.</text>
</comment>
<dbReference type="Pfam" id="PF13649">
    <property type="entry name" value="Methyltransf_25"/>
    <property type="match status" value="1"/>
</dbReference>
<gene>
    <name evidence="3" type="ORF">B0T16DRAFT_488996</name>
</gene>
<feature type="domain" description="Methyltransferase" evidence="2">
    <location>
        <begin position="43"/>
        <end position="146"/>
    </location>
</feature>
<feature type="region of interest" description="Disordered" evidence="1">
    <location>
        <begin position="1"/>
        <end position="21"/>
    </location>
</feature>
<dbReference type="PANTHER" id="PTHR42912:SF93">
    <property type="entry name" value="N6-ADENOSINE-METHYLTRANSFERASE TMT1A"/>
    <property type="match status" value="1"/>
</dbReference>
<protein>
    <submittedName>
        <fullName evidence="3">S-adenosyl-L-methionine-dependent methyltransferase</fullName>
    </submittedName>
</protein>
<reference evidence="3" key="1">
    <citation type="submission" date="2023-06" db="EMBL/GenBank/DDBJ databases">
        <title>Genome-scale phylogeny and comparative genomics of the fungal order Sordariales.</title>
        <authorList>
            <consortium name="Lawrence Berkeley National Laboratory"/>
            <person name="Hensen N."/>
            <person name="Bonometti L."/>
            <person name="Westerberg I."/>
            <person name="Brannstrom I.O."/>
            <person name="Guillou S."/>
            <person name="Cros-Aarteil S."/>
            <person name="Calhoun S."/>
            <person name="Haridas S."/>
            <person name="Kuo A."/>
            <person name="Mondo S."/>
            <person name="Pangilinan J."/>
            <person name="Riley R."/>
            <person name="Labutti K."/>
            <person name="Andreopoulos B."/>
            <person name="Lipzen A."/>
            <person name="Chen C."/>
            <person name="Yanf M."/>
            <person name="Daum C."/>
            <person name="Ng V."/>
            <person name="Clum A."/>
            <person name="Steindorff A."/>
            <person name="Ohm R."/>
            <person name="Martin F."/>
            <person name="Silar P."/>
            <person name="Natvig D."/>
            <person name="Lalanne C."/>
            <person name="Gautier V."/>
            <person name="Ament-Velasquez S.L."/>
            <person name="Kruys A."/>
            <person name="Hutchinson M.I."/>
            <person name="Powell A.J."/>
            <person name="Barry K."/>
            <person name="Miller A.N."/>
            <person name="Grigoriev I.V."/>
            <person name="Debuchy R."/>
            <person name="Gladieux P."/>
            <person name="Thoren M.H."/>
            <person name="Johannesson H."/>
        </authorList>
    </citation>
    <scope>NUCLEOTIDE SEQUENCE</scope>
    <source>
        <strain evidence="3">SMH2532-1</strain>
    </source>
</reference>
<dbReference type="InterPro" id="IPR029063">
    <property type="entry name" value="SAM-dependent_MTases_sf"/>
</dbReference>
<dbReference type="InterPro" id="IPR050508">
    <property type="entry name" value="Methyltransf_Superfamily"/>
</dbReference>
<evidence type="ECO:0000256" key="1">
    <source>
        <dbReference type="SAM" id="MobiDB-lite"/>
    </source>
</evidence>
<name>A0AA39YSR5_9PEZI</name>
<proteinExistence type="predicted"/>
<sequence>MPTAPSTNYTQGYSPATTSSHASRTAQSDAGFLLPHLQPTSHILDIGCGPATITVGLAALVPQGSVTGVELTEDILALARQTVASTVPRVSNVTLVKGDVLSEGGLPFKDGSFDVVFSSQLFPHLRGRDAKLKALSEMRRVLKPGGILATRDAAELHFYPTKYGLDGLWAGNVKRVLGGRGKEGGEDEEGGFPGGQMKGLYRAVGFDDISVGGGTTVFSSTEARKWYVNGCLGRLSEGDTYRESWVKAGIKEGEIEETRRALQAWGEDEDAWYAALQAEVVGRK</sequence>
<dbReference type="Gene3D" id="3.40.50.150">
    <property type="entry name" value="Vaccinia Virus protein VP39"/>
    <property type="match status" value="1"/>
</dbReference>
<dbReference type="GO" id="GO:0032259">
    <property type="term" value="P:methylation"/>
    <property type="evidence" value="ECO:0007669"/>
    <property type="project" value="UniProtKB-KW"/>
</dbReference>
<keyword evidence="4" id="KW-1185">Reference proteome</keyword>
<evidence type="ECO:0000259" key="2">
    <source>
        <dbReference type="Pfam" id="PF13649"/>
    </source>
</evidence>
<dbReference type="GO" id="GO:0008168">
    <property type="term" value="F:methyltransferase activity"/>
    <property type="evidence" value="ECO:0007669"/>
    <property type="project" value="UniProtKB-KW"/>
</dbReference>
<keyword evidence="3" id="KW-0489">Methyltransferase</keyword>
<dbReference type="SUPFAM" id="SSF53335">
    <property type="entry name" value="S-adenosyl-L-methionine-dependent methyltransferases"/>
    <property type="match status" value="1"/>
</dbReference>
<dbReference type="Proteomes" id="UP001174936">
    <property type="component" value="Unassembled WGS sequence"/>
</dbReference>
<dbReference type="InterPro" id="IPR041698">
    <property type="entry name" value="Methyltransf_25"/>
</dbReference>
<organism evidence="3 4">
    <name type="scientific">Cercophora newfieldiana</name>
    <dbReference type="NCBI Taxonomy" id="92897"/>
    <lineage>
        <taxon>Eukaryota</taxon>
        <taxon>Fungi</taxon>
        <taxon>Dikarya</taxon>
        <taxon>Ascomycota</taxon>
        <taxon>Pezizomycotina</taxon>
        <taxon>Sordariomycetes</taxon>
        <taxon>Sordariomycetidae</taxon>
        <taxon>Sordariales</taxon>
        <taxon>Lasiosphaeriaceae</taxon>
        <taxon>Cercophora</taxon>
    </lineage>
</organism>
<evidence type="ECO:0000313" key="4">
    <source>
        <dbReference type="Proteomes" id="UP001174936"/>
    </source>
</evidence>